<dbReference type="InterPro" id="IPR036138">
    <property type="entry name" value="PBP_dimer_sf"/>
</dbReference>
<comment type="pathway">
    <text evidence="3">Cell wall biogenesis; peptidoglycan biosynthesis.</text>
</comment>
<dbReference type="RefSeq" id="WP_233452273.1">
    <property type="nucleotide sequence ID" value="NZ_CADEPK010000318.1"/>
</dbReference>
<dbReference type="Proteomes" id="UP001232245">
    <property type="component" value="Unassembled WGS sequence"/>
</dbReference>
<evidence type="ECO:0000256" key="11">
    <source>
        <dbReference type="ARBA" id="ARBA00023136"/>
    </source>
</evidence>
<dbReference type="PANTHER" id="PTHR30627">
    <property type="entry name" value="PEPTIDOGLYCAN D,D-TRANSPEPTIDASE"/>
    <property type="match status" value="1"/>
</dbReference>
<dbReference type="Gene3D" id="3.90.1310.10">
    <property type="entry name" value="Penicillin-binding protein 2a (Domain 2)"/>
    <property type="match status" value="1"/>
</dbReference>
<keyword evidence="7 14" id="KW-0812">Transmembrane</keyword>
<dbReference type="InterPro" id="IPR012338">
    <property type="entry name" value="Beta-lactam/transpept-like"/>
</dbReference>
<evidence type="ECO:0000256" key="4">
    <source>
        <dbReference type="ARBA" id="ARBA00007171"/>
    </source>
</evidence>
<dbReference type="Pfam" id="PF00905">
    <property type="entry name" value="Transpeptidase"/>
    <property type="match status" value="1"/>
</dbReference>
<keyword evidence="12" id="KW-0961">Cell wall biogenesis/degradation</keyword>
<evidence type="ECO:0000259" key="15">
    <source>
        <dbReference type="Pfam" id="PF00905"/>
    </source>
</evidence>
<comment type="similarity">
    <text evidence="4">Belongs to the transpeptidase family.</text>
</comment>
<comment type="caution">
    <text evidence="17">The sequence shown here is derived from an EMBL/GenBank/DDBJ whole genome shotgun (WGS) entry which is preliminary data.</text>
</comment>
<evidence type="ECO:0000256" key="3">
    <source>
        <dbReference type="ARBA" id="ARBA00004752"/>
    </source>
</evidence>
<proteinExistence type="inferred from homology"/>
<accession>A0ABT9Z4I7</accession>
<dbReference type="Gene3D" id="1.10.10.1230">
    <property type="entry name" value="Penicillin-binding protein, N-terminal non-catalytic domain, head sub-domain"/>
    <property type="match status" value="1"/>
</dbReference>
<evidence type="ECO:0000256" key="6">
    <source>
        <dbReference type="ARBA" id="ARBA00022475"/>
    </source>
</evidence>
<keyword evidence="6" id="KW-1003">Cell membrane</keyword>
<organism evidence="17 18">
    <name type="scientific">Metabacillus niabensis</name>
    <dbReference type="NCBI Taxonomy" id="324854"/>
    <lineage>
        <taxon>Bacteria</taxon>
        <taxon>Bacillati</taxon>
        <taxon>Bacillota</taxon>
        <taxon>Bacilli</taxon>
        <taxon>Bacillales</taxon>
        <taxon>Bacillaceae</taxon>
        <taxon>Metabacillus</taxon>
    </lineage>
</organism>
<dbReference type="InterPro" id="IPR001460">
    <property type="entry name" value="PCN-bd_Tpept"/>
</dbReference>
<gene>
    <name evidence="17" type="ORF">J2S02_003250</name>
</gene>
<evidence type="ECO:0000256" key="1">
    <source>
        <dbReference type="ARBA" id="ARBA00004167"/>
    </source>
</evidence>
<evidence type="ECO:0000256" key="5">
    <source>
        <dbReference type="ARBA" id="ARBA00012448"/>
    </source>
</evidence>
<evidence type="ECO:0000256" key="10">
    <source>
        <dbReference type="ARBA" id="ARBA00022989"/>
    </source>
</evidence>
<evidence type="ECO:0000256" key="8">
    <source>
        <dbReference type="ARBA" id="ARBA00022960"/>
    </source>
</evidence>
<keyword evidence="10 14" id="KW-1133">Transmembrane helix</keyword>
<feature type="domain" description="Penicillin-binding protein transpeptidase" evidence="15">
    <location>
        <begin position="361"/>
        <end position="681"/>
    </location>
</feature>
<dbReference type="Pfam" id="PF03717">
    <property type="entry name" value="PBP_dimer"/>
    <property type="match status" value="1"/>
</dbReference>
<evidence type="ECO:0000256" key="12">
    <source>
        <dbReference type="ARBA" id="ARBA00023316"/>
    </source>
</evidence>
<keyword evidence="18" id="KW-1185">Reference proteome</keyword>
<evidence type="ECO:0000256" key="13">
    <source>
        <dbReference type="ARBA" id="ARBA00034000"/>
    </source>
</evidence>
<name>A0ABT9Z4I7_9BACI</name>
<evidence type="ECO:0000256" key="7">
    <source>
        <dbReference type="ARBA" id="ARBA00022692"/>
    </source>
</evidence>
<keyword evidence="17" id="KW-0131">Cell cycle</keyword>
<dbReference type="SUPFAM" id="SSF56519">
    <property type="entry name" value="Penicillin binding protein dimerisation domain"/>
    <property type="match status" value="1"/>
</dbReference>
<sequence length="709" mass="80031">MTEKGASASEHRKLKKSRYIRINVFFFLVFVLFVALIVRLGVVQIVQGEEFSKEVSRTESDYASLPAPRGKMYDRYGRVVVDNVSVPAITYTVEKSTKTEDKIEVAKKLAKYLTYDVEFLKHELKDRDFRDYWLAAYPKEAKKLLKEDELELKPSETYKIQVERVPDAEVKALESDAEQMELAYLYKRFSSGYQYEPQVVKSMNVNNEELSSNLTQEEVAIVSEHLEELPGVDVITDWGRSYPYDPLQTIFGGLTSPEQGILESREQYYTARGYSRNERVGKSYLEYEYEDYLNPRKAKIEYTSDNSGNIVSKEVIDEGQRGYDLKLSFDMELQMKVEQIIEEELGAASKKSGNFLMDRAFAVVMDPYQGDVLAMAGKQIDLNNRSGEMLDFAYGTFATQYEAGSTVKGATVLAGYQDGMPHGQTFNDTSLYFKGPIVKSSYSNLGRVSDLTALEKSSNVYMFNVAMRIADINYVPYGPFYASDEDFQKLRNYFAQFGLGVPTGIDLPQESAGLISDPDQPGKILDIAIGQFDTYTPLQLAQYVSVIANGGSRVQPRIVTSIHTPIEEATLGPVAIEKAPKVLNRVNNTKEDIERVQDGFKRVVRTGTARGHFDYDVAGKTGTSQTHYYGPNRNYWGHETNNLNFVGYYPADDPEIAFSVVVPWVGSDADPINKRIANRIVGAYVDLQKKYVTTTEINADVNTTEKEEE</sequence>
<dbReference type="Gene3D" id="3.40.710.10">
    <property type="entry name" value="DD-peptidase/beta-lactamase superfamily"/>
    <property type="match status" value="1"/>
</dbReference>
<keyword evidence="9" id="KW-0573">Peptidoglycan synthesis</keyword>
<keyword evidence="11 14" id="KW-0472">Membrane</keyword>
<keyword evidence="8" id="KW-0133">Cell shape</keyword>
<evidence type="ECO:0000256" key="2">
    <source>
        <dbReference type="ARBA" id="ARBA00004236"/>
    </source>
</evidence>
<dbReference type="EC" id="3.4.16.4" evidence="5"/>
<evidence type="ECO:0000259" key="16">
    <source>
        <dbReference type="Pfam" id="PF03717"/>
    </source>
</evidence>
<reference evidence="17 18" key="1">
    <citation type="submission" date="2023-07" db="EMBL/GenBank/DDBJ databases">
        <title>Genomic Encyclopedia of Type Strains, Phase IV (KMG-IV): sequencing the most valuable type-strain genomes for metagenomic binning, comparative biology and taxonomic classification.</title>
        <authorList>
            <person name="Goeker M."/>
        </authorList>
    </citation>
    <scope>NUCLEOTIDE SEQUENCE [LARGE SCALE GENOMIC DNA]</scope>
    <source>
        <strain evidence="17 18">DSM 17723</strain>
    </source>
</reference>
<keyword evidence="17" id="KW-0132">Cell division</keyword>
<comment type="catalytic activity">
    <reaction evidence="13">
        <text>Preferential cleavage: (Ac)2-L-Lys-D-Ala-|-D-Ala. Also transpeptidation of peptidyl-alanyl moieties that are N-acyl substituents of D-alanine.</text>
        <dbReference type="EC" id="3.4.16.4"/>
    </reaction>
</comment>
<evidence type="ECO:0000256" key="9">
    <source>
        <dbReference type="ARBA" id="ARBA00022984"/>
    </source>
</evidence>
<dbReference type="SUPFAM" id="SSF56601">
    <property type="entry name" value="beta-lactamase/transpeptidase-like"/>
    <property type="match status" value="1"/>
</dbReference>
<dbReference type="GO" id="GO:0051301">
    <property type="term" value="P:cell division"/>
    <property type="evidence" value="ECO:0007669"/>
    <property type="project" value="UniProtKB-KW"/>
</dbReference>
<evidence type="ECO:0000313" key="17">
    <source>
        <dbReference type="EMBL" id="MDQ0226905.1"/>
    </source>
</evidence>
<comment type="subcellular location">
    <subcellularLocation>
        <location evidence="2">Cell membrane</location>
    </subcellularLocation>
    <subcellularLocation>
        <location evidence="1">Membrane</location>
        <topology evidence="1">Single-pass membrane protein</topology>
    </subcellularLocation>
</comment>
<dbReference type="InterPro" id="IPR005311">
    <property type="entry name" value="PBP_dimer"/>
</dbReference>
<evidence type="ECO:0000256" key="14">
    <source>
        <dbReference type="SAM" id="Phobius"/>
    </source>
</evidence>
<dbReference type="PANTHER" id="PTHR30627:SF2">
    <property type="entry name" value="PEPTIDOGLYCAN D,D-TRANSPEPTIDASE MRDA"/>
    <property type="match status" value="1"/>
</dbReference>
<dbReference type="EMBL" id="JAUSTZ010000007">
    <property type="protein sequence ID" value="MDQ0226905.1"/>
    <property type="molecule type" value="Genomic_DNA"/>
</dbReference>
<protein>
    <recommendedName>
        <fullName evidence="5">serine-type D-Ala-D-Ala carboxypeptidase</fullName>
        <ecNumber evidence="5">3.4.16.4</ecNumber>
    </recommendedName>
</protein>
<evidence type="ECO:0000313" key="18">
    <source>
        <dbReference type="Proteomes" id="UP001232245"/>
    </source>
</evidence>
<dbReference type="InterPro" id="IPR050515">
    <property type="entry name" value="Beta-lactam/transpept"/>
</dbReference>
<feature type="transmembrane region" description="Helical" evidence="14">
    <location>
        <begin position="20"/>
        <end position="42"/>
    </location>
</feature>
<feature type="domain" description="Penicillin-binding protein dimerisation" evidence="16">
    <location>
        <begin position="65"/>
        <end position="313"/>
    </location>
</feature>